<dbReference type="STRING" id="48467.SAMN02745166_01009"/>
<evidence type="ECO:0000256" key="1">
    <source>
        <dbReference type="ARBA" id="ARBA00007637"/>
    </source>
</evidence>
<dbReference type="PANTHER" id="PTHR43000">
    <property type="entry name" value="DTDP-D-GLUCOSE 4,6-DEHYDRATASE-RELATED"/>
    <property type="match status" value="1"/>
</dbReference>
<dbReference type="AlphaFoldDB" id="A0A1T4X5N6"/>
<organism evidence="3 4">
    <name type="scientific">Prosthecobacter debontii</name>
    <dbReference type="NCBI Taxonomy" id="48467"/>
    <lineage>
        <taxon>Bacteria</taxon>
        <taxon>Pseudomonadati</taxon>
        <taxon>Verrucomicrobiota</taxon>
        <taxon>Verrucomicrobiia</taxon>
        <taxon>Verrucomicrobiales</taxon>
        <taxon>Verrucomicrobiaceae</taxon>
        <taxon>Prosthecobacter</taxon>
    </lineage>
</organism>
<dbReference type="Pfam" id="PF01370">
    <property type="entry name" value="Epimerase"/>
    <property type="match status" value="1"/>
</dbReference>
<dbReference type="OrthoDB" id="9811743at2"/>
<dbReference type="EMBL" id="FUYE01000003">
    <property type="protein sequence ID" value="SKA84375.1"/>
    <property type="molecule type" value="Genomic_DNA"/>
</dbReference>
<gene>
    <name evidence="3" type="ORF">SAMN02745166_01009</name>
</gene>
<comment type="similarity">
    <text evidence="1">Belongs to the NAD(P)-dependent epimerase/dehydratase family.</text>
</comment>
<name>A0A1T4X5N6_9BACT</name>
<dbReference type="SUPFAM" id="SSF51735">
    <property type="entry name" value="NAD(P)-binding Rossmann-fold domains"/>
    <property type="match status" value="1"/>
</dbReference>
<dbReference type="Gene3D" id="3.40.50.720">
    <property type="entry name" value="NAD(P)-binding Rossmann-like Domain"/>
    <property type="match status" value="1"/>
</dbReference>
<accession>A0A1T4X5N6</accession>
<evidence type="ECO:0000313" key="4">
    <source>
        <dbReference type="Proteomes" id="UP000190774"/>
    </source>
</evidence>
<dbReference type="Proteomes" id="UP000190774">
    <property type="component" value="Unassembled WGS sequence"/>
</dbReference>
<keyword evidence="4" id="KW-1185">Reference proteome</keyword>
<dbReference type="InterPro" id="IPR001509">
    <property type="entry name" value="Epimerase_deHydtase"/>
</dbReference>
<evidence type="ECO:0000313" key="3">
    <source>
        <dbReference type="EMBL" id="SKA84375.1"/>
    </source>
</evidence>
<dbReference type="PRINTS" id="PR01713">
    <property type="entry name" value="NUCEPIMERASE"/>
</dbReference>
<protein>
    <submittedName>
        <fullName evidence="3">UDP-glucose 4-epimerase</fullName>
    </submittedName>
</protein>
<dbReference type="RefSeq" id="WP_078812222.1">
    <property type="nucleotide sequence ID" value="NZ_FUYE01000003.1"/>
</dbReference>
<dbReference type="Gene3D" id="3.90.25.10">
    <property type="entry name" value="UDP-galactose 4-epimerase, domain 1"/>
    <property type="match status" value="1"/>
</dbReference>
<dbReference type="InterPro" id="IPR036291">
    <property type="entry name" value="NAD(P)-bd_dom_sf"/>
</dbReference>
<reference evidence="4" key="1">
    <citation type="submission" date="2017-02" db="EMBL/GenBank/DDBJ databases">
        <authorList>
            <person name="Varghese N."/>
            <person name="Submissions S."/>
        </authorList>
    </citation>
    <scope>NUCLEOTIDE SEQUENCE [LARGE SCALE GENOMIC DNA]</scope>
    <source>
        <strain evidence="4">ATCC 700200</strain>
    </source>
</reference>
<evidence type="ECO:0000259" key="2">
    <source>
        <dbReference type="Pfam" id="PF01370"/>
    </source>
</evidence>
<proteinExistence type="inferred from homology"/>
<feature type="domain" description="NAD-dependent epimerase/dehydratase" evidence="2">
    <location>
        <begin position="3"/>
        <end position="241"/>
    </location>
</feature>
<sequence>MKALITGGAGFIGSHIAEALCARGASVVILDNLSLGKVENLAWKKSGDDLEFIEGSIADEALLAKIMPGCDWVFHEGALPSVPRSVAQPWESNVDNLDGTLKVLIAARDAGVKRLMFASSSSIYGDSDAPSKHESLPPNPLSPYALQKYGSEKYCQLFHRLYGLETVGLRYFNVFGPRQAFDSPYSGVIAKYCTAMLKGERPLVFGDGLQARDFTFVDNAVSANLLAAEAPAEKVAGKFFNTAAGESISLLQLIEELNQLTNQKLEPEFQPPRVGDVRNSLADISAARDAMGYEVLVNWKDGVARTLDFYR</sequence>